<dbReference type="FunFam" id="1.10.600.10:FF:000008">
    <property type="entry name" value="Farnesyl pyrophosphate synthase"/>
    <property type="match status" value="1"/>
</dbReference>
<evidence type="ECO:0000256" key="4">
    <source>
        <dbReference type="ARBA" id="ARBA00022723"/>
    </source>
</evidence>
<dbReference type="InParanoid" id="A0A1D6FJF0"/>
<proteinExistence type="inferred from homology"/>
<comment type="cofactor">
    <cofactor evidence="1">
        <name>Mg(2+)</name>
        <dbReference type="ChEBI" id="CHEBI:18420"/>
    </cofactor>
</comment>
<accession>A0A1D6FJF0</accession>
<dbReference type="IntAct" id="A0A1D6FJF0">
    <property type="interactions" value="4"/>
</dbReference>
<evidence type="ECO:0000256" key="3">
    <source>
        <dbReference type="ARBA" id="ARBA00022679"/>
    </source>
</evidence>
<dbReference type="GO" id="GO:0004659">
    <property type="term" value="F:prenyltransferase activity"/>
    <property type="evidence" value="ECO:0007669"/>
    <property type="project" value="InterPro"/>
</dbReference>
<keyword evidence="3 7" id="KW-0808">Transferase</keyword>
<organism evidence="8">
    <name type="scientific">Zea mays</name>
    <name type="common">Maize</name>
    <dbReference type="NCBI Taxonomy" id="4577"/>
    <lineage>
        <taxon>Eukaryota</taxon>
        <taxon>Viridiplantae</taxon>
        <taxon>Streptophyta</taxon>
        <taxon>Embryophyta</taxon>
        <taxon>Tracheophyta</taxon>
        <taxon>Spermatophyta</taxon>
        <taxon>Magnoliopsida</taxon>
        <taxon>Liliopsida</taxon>
        <taxon>Poales</taxon>
        <taxon>Poaceae</taxon>
        <taxon>PACMAD clade</taxon>
        <taxon>Panicoideae</taxon>
        <taxon>Andropogonodae</taxon>
        <taxon>Andropogoneae</taxon>
        <taxon>Tripsacinae</taxon>
        <taxon>Zea</taxon>
    </lineage>
</organism>
<dbReference type="InterPro" id="IPR039702">
    <property type="entry name" value="FPS1-like"/>
</dbReference>
<dbReference type="EMBL" id="CM000784">
    <property type="protein sequence ID" value="AQK91887.1"/>
    <property type="molecule type" value="Genomic_DNA"/>
</dbReference>
<evidence type="ECO:0000256" key="2">
    <source>
        <dbReference type="ARBA" id="ARBA00006706"/>
    </source>
</evidence>
<evidence type="ECO:0000256" key="5">
    <source>
        <dbReference type="ARBA" id="ARBA00022842"/>
    </source>
</evidence>
<keyword evidence="4" id="KW-0479">Metal-binding</keyword>
<evidence type="ECO:0000256" key="6">
    <source>
        <dbReference type="ARBA" id="ARBA00023229"/>
    </source>
</evidence>
<dbReference type="GO" id="GO:0008299">
    <property type="term" value="P:isoprenoid biosynthetic process"/>
    <property type="evidence" value="ECO:0007669"/>
    <property type="project" value="UniProtKB-KW"/>
</dbReference>
<keyword evidence="6" id="KW-0414">Isoprene biosynthesis</keyword>
<dbReference type="ExpressionAtlas" id="A0A1D6FJF0">
    <property type="expression patterns" value="baseline and differential"/>
</dbReference>
<comment type="similarity">
    <text evidence="2 7">Belongs to the FPP/GGPP synthase family.</text>
</comment>
<dbReference type="Pfam" id="PF00348">
    <property type="entry name" value="polyprenyl_synt"/>
    <property type="match status" value="1"/>
</dbReference>
<dbReference type="GO" id="GO:0046872">
    <property type="term" value="F:metal ion binding"/>
    <property type="evidence" value="ECO:0007669"/>
    <property type="project" value="UniProtKB-KW"/>
</dbReference>
<dbReference type="CDD" id="cd00685">
    <property type="entry name" value="Trans_IPPS_HT"/>
    <property type="match status" value="1"/>
</dbReference>
<dbReference type="PANTHER" id="PTHR11525">
    <property type="entry name" value="FARNESYL-PYROPHOSPHATE SYNTHETASE"/>
    <property type="match status" value="1"/>
</dbReference>
<dbReference type="PROSITE" id="PS00723">
    <property type="entry name" value="POLYPRENYL_SYNTHASE_1"/>
    <property type="match status" value="1"/>
</dbReference>
<sequence length="400" mass="45137">MAAGGNGAGGDTRAAFARIYKTLKEELLTDPAFEFTEESRQWIDRVTIPLSLSLAVAVPSFLPFSVPVSWLDPCGVRRAVRGLPVPSVTVAQPGSMVDYNVLGGKCNRGLSVVDSYKLLKGADALGEEETFLACTLGWCIEWLQAFFLVLDDIMDDSHTRRGQPCWFRVPQVGLIAANDGIILRNHISRILRRHFKGKPYYADLLDLFNEVEFKTASGQLLDLITTHEGEKDLTKYNITVHGRIVQYKTAYYSFYLPVACALLLSGENLDNYGDVENILVEMGTYFQVQDDYLDCYGDPEFIGKIGTDIEDYKCSWLVVQALERADESQKRILFENYGKKDPACVAKVKNLYKELDLEAVFQEYENESYKKLIADIEAQPSIAVQKVLKSFLHKIYKRQK</sequence>
<dbReference type="InterPro" id="IPR000092">
    <property type="entry name" value="Polyprenyl_synt"/>
</dbReference>
<gene>
    <name evidence="8" type="ORF">ZEAMMB73_Zm00001d009431</name>
</gene>
<dbReference type="AlphaFoldDB" id="A0A1D6FJF0"/>
<dbReference type="SFLD" id="SFLDS00005">
    <property type="entry name" value="Isoprenoid_Synthase_Type_I"/>
    <property type="match status" value="1"/>
</dbReference>
<dbReference type="SFLD" id="SFLDG01017">
    <property type="entry name" value="Polyprenyl_Transferase_Like"/>
    <property type="match status" value="1"/>
</dbReference>
<reference evidence="8" key="1">
    <citation type="submission" date="2015-12" db="EMBL/GenBank/DDBJ databases">
        <title>Update maize B73 reference genome by single molecule sequencing technologies.</title>
        <authorList>
            <consortium name="Maize Genome Sequencing Project"/>
            <person name="Ware D."/>
        </authorList>
    </citation>
    <scope>NUCLEOTIDE SEQUENCE</scope>
    <source>
        <tissue evidence="8">Seedling</tissue>
    </source>
</reference>
<dbReference type="Gene3D" id="1.10.600.10">
    <property type="entry name" value="Farnesyl Diphosphate Synthase"/>
    <property type="match status" value="1"/>
</dbReference>
<name>A0A1D6FJF0_MAIZE</name>
<dbReference type="InterPro" id="IPR008949">
    <property type="entry name" value="Isoprenoid_synthase_dom_sf"/>
</dbReference>
<protein>
    <submittedName>
        <fullName evidence="8">Farnesyl pyrophosphate synthase1</fullName>
    </submittedName>
</protein>
<dbReference type="PROSITE" id="PS00444">
    <property type="entry name" value="POLYPRENYL_SYNTHASE_2"/>
    <property type="match status" value="1"/>
</dbReference>
<evidence type="ECO:0000313" key="8">
    <source>
        <dbReference type="EMBL" id="AQK91887.1"/>
    </source>
</evidence>
<dbReference type="SUPFAM" id="SSF48576">
    <property type="entry name" value="Terpenoid synthases"/>
    <property type="match status" value="1"/>
</dbReference>
<dbReference type="PANTHER" id="PTHR11525:SF11">
    <property type="entry name" value="FARNESYL PYROPHOSPHATE SYNTHASE"/>
    <property type="match status" value="1"/>
</dbReference>
<evidence type="ECO:0000256" key="1">
    <source>
        <dbReference type="ARBA" id="ARBA00001946"/>
    </source>
</evidence>
<keyword evidence="5" id="KW-0460">Magnesium</keyword>
<evidence type="ECO:0000256" key="7">
    <source>
        <dbReference type="RuleBase" id="RU004466"/>
    </source>
</evidence>
<dbReference type="InterPro" id="IPR033749">
    <property type="entry name" value="Polyprenyl_synt_CS"/>
</dbReference>